<dbReference type="InterPro" id="IPR028082">
    <property type="entry name" value="Peripla_BP_I"/>
</dbReference>
<keyword evidence="7" id="KW-1185">Reference proteome</keyword>
<name>A0AA35WPD4_GEOBA</name>
<evidence type="ECO:0000256" key="3">
    <source>
        <dbReference type="ARBA" id="ARBA00022989"/>
    </source>
</evidence>
<keyword evidence="2" id="KW-0812">Transmembrane</keyword>
<dbReference type="GO" id="GO:0016020">
    <property type="term" value="C:membrane"/>
    <property type="evidence" value="ECO:0007669"/>
    <property type="project" value="UniProtKB-SubCell"/>
</dbReference>
<comment type="caution">
    <text evidence="6">The sequence shown here is derived from an EMBL/GenBank/DDBJ whole genome shotgun (WGS) entry which is preliminary data.</text>
</comment>
<evidence type="ECO:0000256" key="4">
    <source>
        <dbReference type="ARBA" id="ARBA00023136"/>
    </source>
</evidence>
<dbReference type="InterPro" id="IPR001828">
    <property type="entry name" value="ANF_lig-bd_rcpt"/>
</dbReference>
<dbReference type="EMBL" id="CASHTH010002369">
    <property type="protein sequence ID" value="CAI8028913.1"/>
    <property type="molecule type" value="Genomic_DNA"/>
</dbReference>
<reference evidence="6" key="1">
    <citation type="submission" date="2023-03" db="EMBL/GenBank/DDBJ databases">
        <authorList>
            <person name="Steffen K."/>
            <person name="Cardenas P."/>
        </authorList>
    </citation>
    <scope>NUCLEOTIDE SEQUENCE</scope>
</reference>
<evidence type="ECO:0000313" key="6">
    <source>
        <dbReference type="EMBL" id="CAI8028913.1"/>
    </source>
</evidence>
<keyword evidence="3" id="KW-1133">Transmembrane helix</keyword>
<dbReference type="SUPFAM" id="SSF53822">
    <property type="entry name" value="Periplasmic binding protein-like I"/>
    <property type="match status" value="1"/>
</dbReference>
<dbReference type="PANTHER" id="PTHR30483">
    <property type="entry name" value="LEUCINE-SPECIFIC-BINDING PROTEIN"/>
    <property type="match status" value="1"/>
</dbReference>
<protein>
    <submittedName>
        <fullName evidence="6">Uncharacterized protein MJ1266</fullName>
    </submittedName>
</protein>
<comment type="subcellular location">
    <subcellularLocation>
        <location evidence="1">Membrane</location>
    </subcellularLocation>
</comment>
<evidence type="ECO:0000313" key="7">
    <source>
        <dbReference type="Proteomes" id="UP001174909"/>
    </source>
</evidence>
<dbReference type="InterPro" id="IPR051010">
    <property type="entry name" value="BCAA_transport"/>
</dbReference>
<dbReference type="AlphaFoldDB" id="A0AA35WPD4"/>
<dbReference type="PANTHER" id="PTHR30483:SF40">
    <property type="entry name" value="HISTIDINE KINASE"/>
    <property type="match status" value="1"/>
</dbReference>
<evidence type="ECO:0000256" key="2">
    <source>
        <dbReference type="ARBA" id="ARBA00022692"/>
    </source>
</evidence>
<feature type="domain" description="Receptor ligand binding region" evidence="5">
    <location>
        <begin position="1"/>
        <end position="302"/>
    </location>
</feature>
<evidence type="ECO:0000259" key="5">
    <source>
        <dbReference type="Pfam" id="PF01094"/>
    </source>
</evidence>
<sequence length="346" mass="37144">DSQTLPTAALEKIQSLRAKGISIVLGPWSSASLQNVKGYADSNEMLLFSCCSTSPLIAISGDSVFRMSPDDSNQGTAISKLFDDAGIEVMVPVWREDAWGTGLQDASRLSFESRGGIVDDGLGYNPEVSEFSVEASILADTVQGYVNDHGADKVGVLYVGFGEVLLFMQAASDYEVLGDVRWFGSDANTKESKLVEDSIGLGFVTDTSYTTVQVASGKNDLSQYVDSSLNESIGRIPSTYASSAYDMMWLMGLTIEREQSTDVAVLTAAIPEVAEEYVGALGSSRLNDAGDLAQTNYDVWDIRDGSWTLAGTYFSATDTIALEGTMMKDGLTGEVERASCRTRLTK</sequence>
<evidence type="ECO:0000256" key="1">
    <source>
        <dbReference type="ARBA" id="ARBA00004370"/>
    </source>
</evidence>
<dbReference type="Proteomes" id="UP001174909">
    <property type="component" value="Unassembled WGS sequence"/>
</dbReference>
<accession>A0AA35WPD4</accession>
<dbReference type="Gene3D" id="3.40.50.2300">
    <property type="match status" value="2"/>
</dbReference>
<feature type="non-terminal residue" evidence="6">
    <location>
        <position position="346"/>
    </location>
</feature>
<proteinExistence type="predicted"/>
<organism evidence="6 7">
    <name type="scientific">Geodia barretti</name>
    <name type="common">Barrett's horny sponge</name>
    <dbReference type="NCBI Taxonomy" id="519541"/>
    <lineage>
        <taxon>Eukaryota</taxon>
        <taxon>Metazoa</taxon>
        <taxon>Porifera</taxon>
        <taxon>Demospongiae</taxon>
        <taxon>Heteroscleromorpha</taxon>
        <taxon>Tetractinellida</taxon>
        <taxon>Astrophorina</taxon>
        <taxon>Geodiidae</taxon>
        <taxon>Geodia</taxon>
    </lineage>
</organism>
<dbReference type="Pfam" id="PF01094">
    <property type="entry name" value="ANF_receptor"/>
    <property type="match status" value="1"/>
</dbReference>
<gene>
    <name evidence="6" type="ORF">GBAR_LOCUS16444</name>
</gene>
<keyword evidence="4" id="KW-0472">Membrane</keyword>